<feature type="compositionally biased region" description="Polar residues" evidence="1">
    <location>
        <begin position="56"/>
        <end position="66"/>
    </location>
</feature>
<feature type="compositionally biased region" description="Polar residues" evidence="1">
    <location>
        <begin position="75"/>
        <end position="110"/>
    </location>
</feature>
<evidence type="ECO:0000256" key="1">
    <source>
        <dbReference type="SAM" id="MobiDB-lite"/>
    </source>
</evidence>
<protein>
    <submittedName>
        <fullName evidence="2">Agc akt kinase</fullName>
    </submittedName>
</protein>
<feature type="compositionally biased region" description="Low complexity" evidence="1">
    <location>
        <begin position="12"/>
        <end position="30"/>
    </location>
</feature>
<proteinExistence type="predicted"/>
<feature type="compositionally biased region" description="Low complexity" evidence="1">
    <location>
        <begin position="136"/>
        <end position="147"/>
    </location>
</feature>
<feature type="region of interest" description="Disordered" evidence="1">
    <location>
        <begin position="328"/>
        <end position="392"/>
    </location>
</feature>
<sequence length="392" mass="41885">MTSRPSAHPAFTSSLSLSTSLPESDTLSTSPNHQPKIASKSPAVHALQHQRPGLVSRNSDSSTKTLQPRHHLRNKSSSLVPTLSTLNVGTAPSPRQSPTMVSHATGTSSGAADLLRQAMTRATNDNNDDGHDQIGSTSSTPPGATTPKPDPTDKRLPGILHSYFGQVRDSLMPSRKSSSTANPSPAPVTSSAQSNSEPASSEPREKEQESQTHPKMLPSPTPSASSRTPSASQLAGETDKLTQGDFAALQQATPPQTPRTRSQETKPLPSNLSRTSNASDQSKESKTAPVVAPKGKLQVIISEGRGLRPSTDPYVVCQFQWAEYISDGPRHDESKKTRPGMQMKRAESQMGTPMAIPMKSRQSSNSGHSSDPRESGSLEEVTCPKWEHEAML</sequence>
<feature type="compositionally biased region" description="Low complexity" evidence="1">
    <location>
        <begin position="190"/>
        <end position="201"/>
    </location>
</feature>
<reference evidence="2 3" key="1">
    <citation type="journal article" date="2014" name="PLoS ONE">
        <title>De novo Genome Assembly of the Fungal Plant Pathogen Pyrenophora semeniperda.</title>
        <authorList>
            <person name="Soliai M.M."/>
            <person name="Meyer S.E."/>
            <person name="Udall J.A."/>
            <person name="Elzinga D.E."/>
            <person name="Hermansen R.A."/>
            <person name="Bodily P.M."/>
            <person name="Hart A.A."/>
            <person name="Coleman C.E."/>
        </authorList>
    </citation>
    <scope>NUCLEOTIDE SEQUENCE [LARGE SCALE GENOMIC DNA]</scope>
    <source>
        <strain evidence="2 3">CCB06</strain>
        <tissue evidence="2">Mycelium</tissue>
    </source>
</reference>
<gene>
    <name evidence="2" type="ORF">GMOD_00006942</name>
</gene>
<feature type="compositionally biased region" description="Polar residues" evidence="1">
    <location>
        <begin position="250"/>
        <end position="260"/>
    </location>
</feature>
<organism evidence="2 3">
    <name type="scientific">Pyrenophora seminiperda CCB06</name>
    <dbReference type="NCBI Taxonomy" id="1302712"/>
    <lineage>
        <taxon>Eukaryota</taxon>
        <taxon>Fungi</taxon>
        <taxon>Dikarya</taxon>
        <taxon>Ascomycota</taxon>
        <taxon>Pezizomycotina</taxon>
        <taxon>Dothideomycetes</taxon>
        <taxon>Pleosporomycetidae</taxon>
        <taxon>Pleosporales</taxon>
        <taxon>Pleosporineae</taxon>
        <taxon>Pleosporaceae</taxon>
        <taxon>Pyrenophora</taxon>
    </lineage>
</organism>
<dbReference type="EMBL" id="KE747827">
    <property type="protein sequence ID" value="RMZ71791.1"/>
    <property type="molecule type" value="Genomic_DNA"/>
</dbReference>
<dbReference type="AlphaFoldDB" id="A0A3M7MBA0"/>
<accession>A0A3M7MBA0</accession>
<keyword evidence="2" id="KW-0808">Transferase</keyword>
<feature type="compositionally biased region" description="Polar residues" evidence="1">
    <location>
        <begin position="268"/>
        <end position="280"/>
    </location>
</feature>
<evidence type="ECO:0000313" key="3">
    <source>
        <dbReference type="Proteomes" id="UP000265663"/>
    </source>
</evidence>
<evidence type="ECO:0000313" key="2">
    <source>
        <dbReference type="EMBL" id="RMZ71791.1"/>
    </source>
</evidence>
<dbReference type="GO" id="GO:0016301">
    <property type="term" value="F:kinase activity"/>
    <property type="evidence" value="ECO:0007669"/>
    <property type="project" value="UniProtKB-KW"/>
</dbReference>
<keyword evidence="3" id="KW-1185">Reference proteome</keyword>
<feature type="compositionally biased region" description="Basic and acidic residues" evidence="1">
    <location>
        <begin position="202"/>
        <end position="212"/>
    </location>
</feature>
<dbReference type="OrthoDB" id="63267at2759"/>
<feature type="region of interest" description="Disordered" evidence="1">
    <location>
        <begin position="1"/>
        <end position="292"/>
    </location>
</feature>
<name>A0A3M7MBA0_9PLEO</name>
<feature type="compositionally biased region" description="Polar residues" evidence="1">
    <location>
        <begin position="175"/>
        <end position="189"/>
    </location>
</feature>
<dbReference type="Proteomes" id="UP000265663">
    <property type="component" value="Unassembled WGS sequence"/>
</dbReference>
<feature type="compositionally biased region" description="Low complexity" evidence="1">
    <location>
        <begin position="222"/>
        <end position="232"/>
    </location>
</feature>
<keyword evidence="2" id="KW-0418">Kinase</keyword>
<feature type="compositionally biased region" description="Polar residues" evidence="1">
    <location>
        <begin position="360"/>
        <end position="369"/>
    </location>
</feature>